<keyword evidence="10" id="KW-1185">Reference proteome</keyword>
<evidence type="ECO:0000256" key="1">
    <source>
        <dbReference type="ARBA" id="ARBA00004651"/>
    </source>
</evidence>
<sequence>MRSARRSWVAPTVTVVVVLAVWQCTVSFGLVPAFLLPSPLDVVEALIADAPLLASHGLVTLTEALVGLACGVAAGFGLAVLMDRFALVKAALNPLVTLSQTIPTVAIAPLLVLWLGYGMLPKVLLVALTTFFPITVALAEGFASVDPDAIDLMRTMGANRWQIFRYVKIPAAAGSFFSGLRISATYAVVGAVVAEWLGGFDGLGVYMTRVRKSYSYDQMFAVILIISALSLALMGLIDLIARIAMPWRAATKKSGEISYLSQSK</sequence>
<accession>A0A4S2EZZ7</accession>
<dbReference type="OrthoDB" id="7274389at2"/>
<evidence type="ECO:0000313" key="10">
    <source>
        <dbReference type="Proteomes" id="UP000310263"/>
    </source>
</evidence>
<feature type="transmembrane region" description="Helical" evidence="7">
    <location>
        <begin position="12"/>
        <end position="36"/>
    </location>
</feature>
<organism evidence="9 10">
    <name type="scientific">Muricaecibacterium torontonense</name>
    <dbReference type="NCBI Taxonomy" id="3032871"/>
    <lineage>
        <taxon>Bacteria</taxon>
        <taxon>Bacillati</taxon>
        <taxon>Actinomycetota</taxon>
        <taxon>Coriobacteriia</taxon>
        <taxon>Coriobacteriales</taxon>
        <taxon>Atopobiaceae</taxon>
        <taxon>Muricaecibacterium</taxon>
    </lineage>
</organism>
<dbReference type="PANTHER" id="PTHR30151">
    <property type="entry name" value="ALKANE SULFONATE ABC TRANSPORTER-RELATED, MEMBRANE SUBUNIT"/>
    <property type="match status" value="1"/>
</dbReference>
<dbReference type="Pfam" id="PF00528">
    <property type="entry name" value="BPD_transp_1"/>
    <property type="match status" value="1"/>
</dbReference>
<evidence type="ECO:0000259" key="8">
    <source>
        <dbReference type="PROSITE" id="PS50928"/>
    </source>
</evidence>
<evidence type="ECO:0000256" key="6">
    <source>
        <dbReference type="ARBA" id="ARBA00023136"/>
    </source>
</evidence>
<proteinExistence type="inferred from homology"/>
<name>A0A4S2EZZ7_9ACTN</name>
<feature type="transmembrane region" description="Helical" evidence="7">
    <location>
        <begin position="94"/>
        <end position="117"/>
    </location>
</feature>
<feature type="transmembrane region" description="Helical" evidence="7">
    <location>
        <begin position="166"/>
        <end position="199"/>
    </location>
</feature>
<feature type="domain" description="ABC transmembrane type-1" evidence="8">
    <location>
        <begin position="57"/>
        <end position="237"/>
    </location>
</feature>
<evidence type="ECO:0000256" key="4">
    <source>
        <dbReference type="ARBA" id="ARBA00022692"/>
    </source>
</evidence>
<dbReference type="PANTHER" id="PTHR30151:SF20">
    <property type="entry name" value="ABC TRANSPORTER PERMEASE PROTEIN HI_0355-RELATED"/>
    <property type="match status" value="1"/>
</dbReference>
<keyword evidence="5 7" id="KW-1133">Transmembrane helix</keyword>
<evidence type="ECO:0000256" key="2">
    <source>
        <dbReference type="ARBA" id="ARBA00022448"/>
    </source>
</evidence>
<dbReference type="InterPro" id="IPR000515">
    <property type="entry name" value="MetI-like"/>
</dbReference>
<dbReference type="Gene3D" id="1.10.3720.10">
    <property type="entry name" value="MetI-like"/>
    <property type="match status" value="1"/>
</dbReference>
<feature type="transmembrane region" description="Helical" evidence="7">
    <location>
        <begin position="56"/>
        <end position="82"/>
    </location>
</feature>
<dbReference type="GO" id="GO:0005886">
    <property type="term" value="C:plasma membrane"/>
    <property type="evidence" value="ECO:0007669"/>
    <property type="project" value="UniProtKB-SubCell"/>
</dbReference>
<protein>
    <submittedName>
        <fullName evidence="9">ABC transporter permease</fullName>
    </submittedName>
</protein>
<evidence type="ECO:0000256" key="3">
    <source>
        <dbReference type="ARBA" id="ARBA00022475"/>
    </source>
</evidence>
<dbReference type="InterPro" id="IPR035906">
    <property type="entry name" value="MetI-like_sf"/>
</dbReference>
<comment type="similarity">
    <text evidence="7">Belongs to the binding-protein-dependent transport system permease family.</text>
</comment>
<keyword evidence="2 7" id="KW-0813">Transport</keyword>
<keyword evidence="3" id="KW-1003">Cell membrane</keyword>
<dbReference type="RefSeq" id="WP_136012780.1">
    <property type="nucleotide sequence ID" value="NZ_SRYE01000004.1"/>
</dbReference>
<evidence type="ECO:0000256" key="7">
    <source>
        <dbReference type="RuleBase" id="RU363032"/>
    </source>
</evidence>
<evidence type="ECO:0000313" key="9">
    <source>
        <dbReference type="EMBL" id="TGY61647.1"/>
    </source>
</evidence>
<feature type="transmembrane region" description="Helical" evidence="7">
    <location>
        <begin position="123"/>
        <end position="145"/>
    </location>
</feature>
<comment type="caution">
    <text evidence="9">The sequence shown here is derived from an EMBL/GenBank/DDBJ whole genome shotgun (WGS) entry which is preliminary data.</text>
</comment>
<dbReference type="AlphaFoldDB" id="A0A4S2EZZ7"/>
<dbReference type="EMBL" id="SRYE01000004">
    <property type="protein sequence ID" value="TGY61647.1"/>
    <property type="molecule type" value="Genomic_DNA"/>
</dbReference>
<feature type="transmembrane region" description="Helical" evidence="7">
    <location>
        <begin position="219"/>
        <end position="244"/>
    </location>
</feature>
<dbReference type="Proteomes" id="UP000310263">
    <property type="component" value="Unassembled WGS sequence"/>
</dbReference>
<gene>
    <name evidence="9" type="ORF">E5334_06470</name>
</gene>
<dbReference type="GO" id="GO:0055085">
    <property type="term" value="P:transmembrane transport"/>
    <property type="evidence" value="ECO:0007669"/>
    <property type="project" value="InterPro"/>
</dbReference>
<keyword evidence="6 7" id="KW-0472">Membrane</keyword>
<reference evidence="9 10" key="1">
    <citation type="submission" date="2019-04" db="EMBL/GenBank/DDBJ databases">
        <title>Microbes associate with the intestines of laboratory mice.</title>
        <authorList>
            <person name="Navarre W."/>
            <person name="Wong E."/>
            <person name="Huang K."/>
            <person name="Tropini C."/>
            <person name="Ng K."/>
            <person name="Yu B."/>
        </authorList>
    </citation>
    <scope>NUCLEOTIDE SEQUENCE [LARGE SCALE GENOMIC DNA]</scope>
    <source>
        <strain evidence="9 10">NM07_P-09</strain>
    </source>
</reference>
<dbReference type="PROSITE" id="PS50928">
    <property type="entry name" value="ABC_TM1"/>
    <property type="match status" value="1"/>
</dbReference>
<dbReference type="SUPFAM" id="SSF161098">
    <property type="entry name" value="MetI-like"/>
    <property type="match status" value="1"/>
</dbReference>
<keyword evidence="4 7" id="KW-0812">Transmembrane</keyword>
<evidence type="ECO:0000256" key="5">
    <source>
        <dbReference type="ARBA" id="ARBA00022989"/>
    </source>
</evidence>
<dbReference type="CDD" id="cd06261">
    <property type="entry name" value="TM_PBP2"/>
    <property type="match status" value="1"/>
</dbReference>
<comment type="subcellular location">
    <subcellularLocation>
        <location evidence="1 7">Cell membrane</location>
        <topology evidence="1 7">Multi-pass membrane protein</topology>
    </subcellularLocation>
</comment>